<accession>A0A7N2LXV7</accession>
<reference evidence="1 2" key="1">
    <citation type="journal article" date="2016" name="G3 (Bethesda)">
        <title>First Draft Assembly and Annotation of the Genome of a California Endemic Oak Quercus lobata Nee (Fagaceae).</title>
        <authorList>
            <person name="Sork V.L."/>
            <person name="Fitz-Gibbon S.T."/>
            <person name="Puiu D."/>
            <person name="Crepeau M."/>
            <person name="Gugger P.F."/>
            <person name="Sherman R."/>
            <person name="Stevens K."/>
            <person name="Langley C.H."/>
            <person name="Pellegrini M."/>
            <person name="Salzberg S.L."/>
        </authorList>
    </citation>
    <scope>NUCLEOTIDE SEQUENCE [LARGE SCALE GENOMIC DNA]</scope>
    <source>
        <strain evidence="1 2">cv. SW786</strain>
    </source>
</reference>
<evidence type="ECO:0000313" key="2">
    <source>
        <dbReference type="Proteomes" id="UP000594261"/>
    </source>
</evidence>
<protein>
    <submittedName>
        <fullName evidence="1">Uncharacterized protein</fullName>
    </submittedName>
</protein>
<dbReference type="InParanoid" id="A0A7N2LXV7"/>
<dbReference type="AlphaFoldDB" id="A0A7N2LXV7"/>
<dbReference type="Gramene" id="QL06p022018:mrna">
    <property type="protein sequence ID" value="QL06p022018:mrna"/>
    <property type="gene ID" value="QL06p022018"/>
</dbReference>
<organism evidence="1 2">
    <name type="scientific">Quercus lobata</name>
    <name type="common">Valley oak</name>
    <dbReference type="NCBI Taxonomy" id="97700"/>
    <lineage>
        <taxon>Eukaryota</taxon>
        <taxon>Viridiplantae</taxon>
        <taxon>Streptophyta</taxon>
        <taxon>Embryophyta</taxon>
        <taxon>Tracheophyta</taxon>
        <taxon>Spermatophyta</taxon>
        <taxon>Magnoliopsida</taxon>
        <taxon>eudicotyledons</taxon>
        <taxon>Gunneridae</taxon>
        <taxon>Pentapetalae</taxon>
        <taxon>rosids</taxon>
        <taxon>fabids</taxon>
        <taxon>Fagales</taxon>
        <taxon>Fagaceae</taxon>
        <taxon>Quercus</taxon>
    </lineage>
</organism>
<dbReference type="EnsemblPlants" id="QL06p022018:mrna">
    <property type="protein sequence ID" value="QL06p022018:mrna"/>
    <property type="gene ID" value="QL06p022018"/>
</dbReference>
<keyword evidence="2" id="KW-1185">Reference proteome</keyword>
<reference evidence="1" key="2">
    <citation type="submission" date="2021-01" db="UniProtKB">
        <authorList>
            <consortium name="EnsemblPlants"/>
        </authorList>
    </citation>
    <scope>IDENTIFICATION</scope>
</reference>
<dbReference type="Proteomes" id="UP000594261">
    <property type="component" value="Chromosome 6"/>
</dbReference>
<sequence length="66" mass="7204">MTIQFSEYQACAIVFITAQSYVDIASISVGPRTSGGQTDHNKELKARQKLSGIPYSIPGVLLILNY</sequence>
<name>A0A7N2LXV7_QUELO</name>
<dbReference type="EMBL" id="LRBV02000006">
    <property type="status" value="NOT_ANNOTATED_CDS"/>
    <property type="molecule type" value="Genomic_DNA"/>
</dbReference>
<proteinExistence type="predicted"/>
<evidence type="ECO:0000313" key="1">
    <source>
        <dbReference type="EnsemblPlants" id="QL06p022018:mrna"/>
    </source>
</evidence>